<dbReference type="RefSeq" id="WP_069156903.1">
    <property type="nucleotide sequence ID" value="NZ_DBFYTC010000006.1"/>
</dbReference>
<evidence type="ECO:0000259" key="5">
    <source>
        <dbReference type="Pfam" id="PF02836"/>
    </source>
</evidence>
<dbReference type="InterPro" id="IPR008979">
    <property type="entry name" value="Galactose-bd-like_sf"/>
</dbReference>
<keyword evidence="3 6" id="KW-0326">Glycosidase</keyword>
<dbReference type="EMBL" id="MCGI01000002">
    <property type="protein sequence ID" value="ODM11674.1"/>
    <property type="molecule type" value="Genomic_DNA"/>
</dbReference>
<sequence>MVRTFATHKIRKTQEISSCLWDFCTLPEQGKEEAVKGKAAVPGGWESCPDTRTYRGRACYERDISCSGNVRIEFKGVSHTAQVYLDGREIASHYNAYTPFSAVVKGLGGGKHHLKVIADNSFGPQSALHVPNDYQSYGGITRPVVLEELNDSYITGIHFTPVRKDGKWYSSVQGELQNISDHFFRGKVILYLGEQEIHSAVVEAGPDSKAAFTAENLPCGQAEEWSPENPVLYHLTAVLQDGMGNDMDDWIDRVGFREIRMEGKDILLNGRKIRIKGFCRHEDHPQFGCAIPFQAMQQDLMLMKDMGANSVRTSHYPNDELFLDLCDETGFLVWEENHARGLSEKDMRNPNFEKQCEDCIREMIETHYNHPSIYIWGILNECASHTEYGKDCYQKQYDLIRKLDPSRPRSSASCQFKTDICFGMPEVVSYNIYPLWYHDTPADVYLKELYDWVQEKTEGTGKPFLVTEIGAGAIYGYRTPAEVKWSEEYQASAIQKQLTAVFGQEGCSGVYVWQFCDGRVCDSWFGTRPRTMNNKGIVDEYRRPKLSYETVKRIFRGLDTYVN</sequence>
<dbReference type="GO" id="GO:0004566">
    <property type="term" value="F:beta-glucuronidase activity"/>
    <property type="evidence" value="ECO:0007669"/>
    <property type="project" value="UniProtKB-EC"/>
</dbReference>
<dbReference type="Pfam" id="PF00703">
    <property type="entry name" value="Glyco_hydro_2"/>
    <property type="match status" value="1"/>
</dbReference>
<dbReference type="InterPro" id="IPR013783">
    <property type="entry name" value="Ig-like_fold"/>
</dbReference>
<dbReference type="SUPFAM" id="SSF49785">
    <property type="entry name" value="Galactose-binding domain-like"/>
    <property type="match status" value="1"/>
</dbReference>
<dbReference type="Proteomes" id="UP000095003">
    <property type="component" value="Unassembled WGS sequence"/>
</dbReference>
<dbReference type="GeneID" id="93300720"/>
<evidence type="ECO:0000256" key="3">
    <source>
        <dbReference type="ARBA" id="ARBA00023295"/>
    </source>
</evidence>
<proteinExistence type="inferred from homology"/>
<evidence type="ECO:0000313" key="6">
    <source>
        <dbReference type="EMBL" id="ODM11674.1"/>
    </source>
</evidence>
<dbReference type="InterPro" id="IPR006101">
    <property type="entry name" value="Glyco_hydro_2"/>
</dbReference>
<dbReference type="PATRIC" id="fig|1432052.3.peg.2525"/>
<evidence type="ECO:0000256" key="2">
    <source>
        <dbReference type="ARBA" id="ARBA00022801"/>
    </source>
</evidence>
<dbReference type="Gene3D" id="3.20.20.80">
    <property type="entry name" value="Glycosidases"/>
    <property type="match status" value="1"/>
</dbReference>
<evidence type="ECO:0000256" key="1">
    <source>
        <dbReference type="ARBA" id="ARBA00007401"/>
    </source>
</evidence>
<organism evidence="6 7">
    <name type="scientific">Eisenbergiella tayi</name>
    <dbReference type="NCBI Taxonomy" id="1432052"/>
    <lineage>
        <taxon>Bacteria</taxon>
        <taxon>Bacillati</taxon>
        <taxon>Bacillota</taxon>
        <taxon>Clostridia</taxon>
        <taxon>Lachnospirales</taxon>
        <taxon>Lachnospiraceae</taxon>
        <taxon>Eisenbergiella</taxon>
    </lineage>
</organism>
<dbReference type="PRINTS" id="PR00132">
    <property type="entry name" value="GLHYDRLASE2"/>
</dbReference>
<keyword evidence="2 6" id="KW-0378">Hydrolase</keyword>
<feature type="domain" description="Glycoside hydrolase family 2 catalytic" evidence="5">
    <location>
        <begin position="260"/>
        <end position="555"/>
    </location>
</feature>
<evidence type="ECO:0000259" key="4">
    <source>
        <dbReference type="Pfam" id="PF00703"/>
    </source>
</evidence>
<dbReference type="InterPro" id="IPR051913">
    <property type="entry name" value="GH2_Domain-Containing"/>
</dbReference>
<dbReference type="InterPro" id="IPR023230">
    <property type="entry name" value="Glyco_hydro_2_CS"/>
</dbReference>
<feature type="domain" description="Glycoside hydrolase family 2 immunoglobulin-like beta-sandwich" evidence="4">
    <location>
        <begin position="153"/>
        <end position="257"/>
    </location>
</feature>
<dbReference type="SUPFAM" id="SSF49303">
    <property type="entry name" value="beta-Galactosidase/glucuronidase domain"/>
    <property type="match status" value="1"/>
</dbReference>
<dbReference type="SUPFAM" id="SSF51445">
    <property type="entry name" value="(Trans)glycosidases"/>
    <property type="match status" value="1"/>
</dbReference>
<dbReference type="EC" id="3.2.1.31" evidence="6"/>
<dbReference type="GO" id="GO:0005975">
    <property type="term" value="P:carbohydrate metabolic process"/>
    <property type="evidence" value="ECO:0007669"/>
    <property type="project" value="InterPro"/>
</dbReference>
<protein>
    <submittedName>
        <fullName evidence="6">Beta-glucuronidase</fullName>
        <ecNumber evidence="6">3.2.1.31</ecNumber>
    </submittedName>
</protein>
<dbReference type="InterPro" id="IPR006103">
    <property type="entry name" value="Glyco_hydro_2_cat"/>
</dbReference>
<evidence type="ECO:0000313" key="7">
    <source>
        <dbReference type="Proteomes" id="UP000095003"/>
    </source>
</evidence>
<dbReference type="AlphaFoldDB" id="A0A1E3ASR1"/>
<comment type="similarity">
    <text evidence="1">Belongs to the glycosyl hydrolase 2 family.</text>
</comment>
<dbReference type="Gene3D" id="2.60.120.260">
    <property type="entry name" value="Galactose-binding domain-like"/>
    <property type="match status" value="1"/>
</dbReference>
<comment type="caution">
    <text evidence="6">The sequence shown here is derived from an EMBL/GenBank/DDBJ whole genome shotgun (WGS) entry which is preliminary data.</text>
</comment>
<dbReference type="Gene3D" id="2.60.40.10">
    <property type="entry name" value="Immunoglobulins"/>
    <property type="match status" value="1"/>
</dbReference>
<accession>A0A1E3ASR1</accession>
<dbReference type="InterPro" id="IPR017853">
    <property type="entry name" value="GH"/>
</dbReference>
<name>A0A1E3ASR1_9FIRM</name>
<dbReference type="PROSITE" id="PS00719">
    <property type="entry name" value="GLYCOSYL_HYDROL_F2_1"/>
    <property type="match status" value="1"/>
</dbReference>
<reference evidence="6 7" key="1">
    <citation type="submission" date="2016-07" db="EMBL/GenBank/DDBJ databases">
        <title>Characterization of isolates of Eisenbergiella tayi derived from blood cultures, using whole genome sequencing.</title>
        <authorList>
            <person name="Burdz T."/>
            <person name="Wiebe D."/>
            <person name="Huynh C."/>
            <person name="Bernard K."/>
        </authorList>
    </citation>
    <scope>NUCLEOTIDE SEQUENCE [LARGE SCALE GENOMIC DNA]</scope>
    <source>
        <strain evidence="6 7">NML 120489</strain>
    </source>
</reference>
<dbReference type="InterPro" id="IPR036156">
    <property type="entry name" value="Beta-gal/glucu_dom_sf"/>
</dbReference>
<dbReference type="PANTHER" id="PTHR42732">
    <property type="entry name" value="BETA-GALACTOSIDASE"/>
    <property type="match status" value="1"/>
</dbReference>
<dbReference type="InterPro" id="IPR006102">
    <property type="entry name" value="Ig-like_GH2"/>
</dbReference>
<dbReference type="PANTHER" id="PTHR42732:SF1">
    <property type="entry name" value="BETA-MANNOSIDASE"/>
    <property type="match status" value="1"/>
</dbReference>
<gene>
    <name evidence="6" type="primary">uidA_3</name>
    <name evidence="6" type="ORF">BEH84_02289</name>
</gene>
<dbReference type="Pfam" id="PF02836">
    <property type="entry name" value="Glyco_hydro_2_C"/>
    <property type="match status" value="1"/>
</dbReference>